<accession>A0A316R4U5</accession>
<dbReference type="Pfam" id="PF13508">
    <property type="entry name" value="Acetyltransf_7"/>
    <property type="match status" value="1"/>
</dbReference>
<protein>
    <submittedName>
        <fullName evidence="2">N-acetyltransferase</fullName>
    </submittedName>
</protein>
<dbReference type="RefSeq" id="WP_022390415.1">
    <property type="nucleotide sequence ID" value="NZ_AP028032.1"/>
</dbReference>
<proteinExistence type="predicted"/>
<dbReference type="GeneID" id="92927970"/>
<dbReference type="InterPro" id="IPR000182">
    <property type="entry name" value="GNAT_dom"/>
</dbReference>
<dbReference type="AlphaFoldDB" id="A0A316R4U5"/>
<dbReference type="PROSITE" id="PS51186">
    <property type="entry name" value="GNAT"/>
    <property type="match status" value="1"/>
</dbReference>
<name>A0A316R4U5_9BACT</name>
<dbReference type="Gene3D" id="3.40.630.30">
    <property type="match status" value="1"/>
</dbReference>
<reference evidence="2 3" key="1">
    <citation type="journal article" date="2018" name="Nat. Biotechnol.">
        <title>A standardized bacterial taxonomy based on genome phylogeny substantially revises the tree of life.</title>
        <authorList>
            <person name="Parks D.H."/>
            <person name="Chuvochina M."/>
            <person name="Waite D.W."/>
            <person name="Rinke C."/>
            <person name="Skarshewski A."/>
            <person name="Chaumeil P.A."/>
            <person name="Hugenholtz P."/>
        </authorList>
    </citation>
    <scope>NUCLEOTIDE SEQUENCE [LARGE SCALE GENOMIC DNA]</scope>
    <source>
        <strain evidence="2">UBA11482</strain>
    </source>
</reference>
<organism evidence="2 3">
    <name type="scientific">Coprobacter fastidiosus</name>
    <dbReference type="NCBI Taxonomy" id="1099853"/>
    <lineage>
        <taxon>Bacteria</taxon>
        <taxon>Pseudomonadati</taxon>
        <taxon>Bacteroidota</taxon>
        <taxon>Bacteroidia</taxon>
        <taxon>Bacteroidales</taxon>
        <taxon>Barnesiellaceae</taxon>
        <taxon>Coprobacter</taxon>
    </lineage>
</organism>
<dbReference type="EMBL" id="DNWC01000013">
    <property type="protein sequence ID" value="HBJ07508.1"/>
    <property type="molecule type" value="Genomic_DNA"/>
</dbReference>
<evidence type="ECO:0000313" key="2">
    <source>
        <dbReference type="EMBL" id="HBJ07508.1"/>
    </source>
</evidence>
<evidence type="ECO:0000259" key="1">
    <source>
        <dbReference type="PROSITE" id="PS51186"/>
    </source>
</evidence>
<gene>
    <name evidence="2" type="ORF">DDY73_00745</name>
</gene>
<sequence>MNIKIRQEQIFDYKLVDDLVEYAFRNVKESDHTEHLLVGRLRKSDAFIPELSLVAEVDERKIVGHILLTKVAIVSGNESVISLAVAPLSVLPEFQKQGIGGELLREAHKRASQLGYSSAVLLGHKDYYPRFGYKKASDFNIEFPFDVPEEYCMAIELFPGALDGVQGIVHYSDPFRI</sequence>
<evidence type="ECO:0000313" key="3">
    <source>
        <dbReference type="Proteomes" id="UP000262954"/>
    </source>
</evidence>
<dbReference type="GO" id="GO:0016747">
    <property type="term" value="F:acyltransferase activity, transferring groups other than amino-acyl groups"/>
    <property type="evidence" value="ECO:0007669"/>
    <property type="project" value="InterPro"/>
</dbReference>
<keyword evidence="2" id="KW-0808">Transferase</keyword>
<dbReference type="InterPro" id="IPR016181">
    <property type="entry name" value="Acyl_CoA_acyltransferase"/>
</dbReference>
<dbReference type="SUPFAM" id="SSF55729">
    <property type="entry name" value="Acyl-CoA N-acyltransferases (Nat)"/>
    <property type="match status" value="1"/>
</dbReference>
<feature type="domain" description="N-acetyltransferase" evidence="1">
    <location>
        <begin position="3"/>
        <end position="158"/>
    </location>
</feature>
<dbReference type="CDD" id="cd04301">
    <property type="entry name" value="NAT_SF"/>
    <property type="match status" value="1"/>
</dbReference>
<comment type="caution">
    <text evidence="2">The sequence shown here is derived from an EMBL/GenBank/DDBJ whole genome shotgun (WGS) entry which is preliminary data.</text>
</comment>
<dbReference type="Proteomes" id="UP000262954">
    <property type="component" value="Unassembled WGS sequence"/>
</dbReference>